<keyword evidence="1" id="KW-0812">Transmembrane</keyword>
<feature type="transmembrane region" description="Helical" evidence="1">
    <location>
        <begin position="59"/>
        <end position="80"/>
    </location>
</feature>
<keyword evidence="1" id="KW-1133">Transmembrane helix</keyword>
<protein>
    <submittedName>
        <fullName evidence="2">Uncharacterized protein</fullName>
    </submittedName>
</protein>
<dbReference type="EMBL" id="JAMJEV010000026">
    <property type="protein sequence ID" value="MDO0825497.1"/>
    <property type="molecule type" value="Genomic_DNA"/>
</dbReference>
<comment type="caution">
    <text evidence="2">The sequence shown here is derived from an EMBL/GenBank/DDBJ whole genome shotgun (WGS) entry which is preliminary data.</text>
</comment>
<evidence type="ECO:0000313" key="3">
    <source>
        <dbReference type="Proteomes" id="UP001176021"/>
    </source>
</evidence>
<name>A0ABT8QXA2_9FIRM</name>
<dbReference type="RefSeq" id="WP_252471623.1">
    <property type="nucleotide sequence ID" value="NZ_JAMHFY010000022.1"/>
</dbReference>
<keyword evidence="3" id="KW-1185">Reference proteome</keyword>
<evidence type="ECO:0000313" key="2">
    <source>
        <dbReference type="EMBL" id="MDO0825497.1"/>
    </source>
</evidence>
<dbReference type="Proteomes" id="UP001176021">
    <property type="component" value="Unassembled WGS sequence"/>
</dbReference>
<keyword evidence="1" id="KW-0472">Membrane</keyword>
<gene>
    <name evidence="2" type="ORF">M8H41_22035</name>
</gene>
<reference evidence="2" key="1">
    <citation type="submission" date="2022-05" db="EMBL/GenBank/DDBJ databases">
        <title>Expanded diversity of anoxic marine methylotrophy in a Black Sea sulfate reducing microorganism.</title>
        <authorList>
            <person name="Fischer P.Q."/>
            <person name="Stams A.J.M."/>
            <person name="Villanueva L."/>
            <person name="Sousa D.Z."/>
        </authorList>
    </citation>
    <scope>NUCLEOTIDE SEQUENCE</scope>
    <source>
        <strain evidence="2">P130</strain>
    </source>
</reference>
<evidence type="ECO:0000256" key="1">
    <source>
        <dbReference type="SAM" id="Phobius"/>
    </source>
</evidence>
<proteinExistence type="predicted"/>
<sequence>MNKLRFIAMIIFVISIPFILKALDLYNRFYNEVRDGDGIGLYFFGIEINDKLPYGQIPIYLWSFFTIGILLMVFAFILFIRAKRRKEY</sequence>
<accession>A0ABT8QXA2</accession>
<feature type="transmembrane region" description="Helical" evidence="1">
    <location>
        <begin position="7"/>
        <end position="26"/>
    </location>
</feature>
<organism evidence="2 3">
    <name type="scientific">Desulfosporosinus nitroreducens</name>
    <dbReference type="NCBI Taxonomy" id="2018668"/>
    <lineage>
        <taxon>Bacteria</taxon>
        <taxon>Bacillati</taxon>
        <taxon>Bacillota</taxon>
        <taxon>Clostridia</taxon>
        <taxon>Eubacteriales</taxon>
        <taxon>Desulfitobacteriaceae</taxon>
        <taxon>Desulfosporosinus</taxon>
    </lineage>
</organism>